<proteinExistence type="predicted"/>
<accession>A0A1Z4ETN3</accession>
<reference evidence="3" key="1">
    <citation type="journal article" date="2017" name="Genome Announc.">
        <title>Complete Genome Sequence of Mycobacterium stephanolepidis.</title>
        <authorList>
            <person name="Fukano H."/>
            <person name="Yoshida M."/>
            <person name="Katayama Y."/>
            <person name="Omatsu T."/>
            <person name="Mizutani T."/>
            <person name="Kurata O."/>
            <person name="Wada S."/>
            <person name="Hoshino Y."/>
        </authorList>
    </citation>
    <scope>NUCLEOTIDE SEQUENCE [LARGE SCALE GENOMIC DNA]</scope>
    <source>
        <strain evidence="3">NJB0901</strain>
    </source>
</reference>
<evidence type="ECO:0000313" key="3">
    <source>
        <dbReference type="Proteomes" id="UP000217954"/>
    </source>
</evidence>
<gene>
    <name evidence="2" type="ORF">MSTE_00996</name>
</gene>
<feature type="region of interest" description="Disordered" evidence="1">
    <location>
        <begin position="163"/>
        <end position="200"/>
    </location>
</feature>
<protein>
    <submittedName>
        <fullName evidence="2">Uncharacterized protein</fullName>
    </submittedName>
</protein>
<feature type="region of interest" description="Disordered" evidence="1">
    <location>
        <begin position="1"/>
        <end position="21"/>
    </location>
</feature>
<dbReference type="OrthoDB" id="4691918at2"/>
<dbReference type="KEGG" id="mste:MSTE_00996"/>
<evidence type="ECO:0000313" key="2">
    <source>
        <dbReference type="EMBL" id="BAX96330.1"/>
    </source>
</evidence>
<reference evidence="2 3" key="2">
    <citation type="journal article" date="2017" name="Int. J. Syst. Evol. Microbiol.">
        <title>Mycobacterium stephanolepidis sp. nov., a rapidly growing species related to Mycobacterium chelonae, isolated from marine teleost fish, Stephanolepis cirrhifer.</title>
        <authorList>
            <person name="Fukano H."/>
            <person name="Wada S."/>
            <person name="Kurata O."/>
            <person name="Katayama K."/>
            <person name="Fujiwara N."/>
            <person name="Hoshino Y."/>
        </authorList>
    </citation>
    <scope>NUCLEOTIDE SEQUENCE [LARGE SCALE GENOMIC DNA]</scope>
    <source>
        <strain evidence="2 3">NJB0901</strain>
    </source>
</reference>
<dbReference type="Proteomes" id="UP000217954">
    <property type="component" value="Chromosome"/>
</dbReference>
<dbReference type="RefSeq" id="WP_096499436.1">
    <property type="nucleotide sequence ID" value="NZ_AP018165.1"/>
</dbReference>
<dbReference type="EMBL" id="AP018165">
    <property type="protein sequence ID" value="BAX96330.1"/>
    <property type="molecule type" value="Genomic_DNA"/>
</dbReference>
<dbReference type="AlphaFoldDB" id="A0A1Z4ETN3"/>
<name>A0A1Z4ETN3_9MYCO</name>
<organism evidence="2 3">
    <name type="scientific">[Mycobacterium] stephanolepidis</name>
    <dbReference type="NCBI Taxonomy" id="1520670"/>
    <lineage>
        <taxon>Bacteria</taxon>
        <taxon>Bacillati</taxon>
        <taxon>Actinomycetota</taxon>
        <taxon>Actinomycetes</taxon>
        <taxon>Mycobacteriales</taxon>
        <taxon>Mycobacteriaceae</taxon>
        <taxon>Mycobacteroides</taxon>
    </lineage>
</organism>
<keyword evidence="3" id="KW-1185">Reference proteome</keyword>
<sequence>MTVDSTGHEGAAPEPDDWPPDARMFTIRAAADDAAPSLAAELPISATELGMLDGDADHPVQFCSVLLEPPVKHRFDASDASDAARYEREYCDRDDDGEFFMVHVALLGPRRPGVSLAPGARDVLVDVAYVVDLSLEEDGVLNSAKVDWAGGAIVDVAGEAVADRAADTSEGQPDQPIPPGSVSAPVPAASAPEPGSPGSSEWIREQLDVRIAVLSRLAGEVAISEVPVPTELAKGERHSNTAPQYVLDGAQFWYHTRDPKKGFVWKTTNNPNELIYWCIDDVARGLAWRWTQQTATYKTMPPAMAQRTLWAPYWQLLMNALDTKWGAITGRNIRDLL</sequence>
<evidence type="ECO:0000256" key="1">
    <source>
        <dbReference type="SAM" id="MobiDB-lite"/>
    </source>
</evidence>
<feature type="compositionally biased region" description="Low complexity" evidence="1">
    <location>
        <begin position="180"/>
        <end position="200"/>
    </location>
</feature>